<dbReference type="Pfam" id="PF00497">
    <property type="entry name" value="SBP_bac_3"/>
    <property type="match status" value="1"/>
</dbReference>
<dbReference type="CDD" id="cd13688">
    <property type="entry name" value="PBP2_GltI_DEBP"/>
    <property type="match status" value="1"/>
</dbReference>
<reference evidence="6" key="1">
    <citation type="submission" date="2023-06" db="EMBL/GenBank/DDBJ databases">
        <authorList>
            <person name="Jiang Y."/>
            <person name="Liu Q."/>
        </authorList>
    </citation>
    <scope>NUCLEOTIDE SEQUENCE</scope>
    <source>
        <strain evidence="6">CGMCC 1.12089</strain>
    </source>
</reference>
<comment type="similarity">
    <text evidence="1">Belongs to the bacterial solute-binding protein 3 family.</text>
</comment>
<evidence type="ECO:0000256" key="3">
    <source>
        <dbReference type="ARBA" id="ARBA00022729"/>
    </source>
</evidence>
<feature type="chain" id="PRO_5047373933" evidence="4">
    <location>
        <begin position="29"/>
        <end position="288"/>
    </location>
</feature>
<dbReference type="Gene3D" id="3.40.190.10">
    <property type="entry name" value="Periplasmic binding protein-like II"/>
    <property type="match status" value="2"/>
</dbReference>
<evidence type="ECO:0000313" key="7">
    <source>
        <dbReference type="Proteomes" id="UP001174908"/>
    </source>
</evidence>
<evidence type="ECO:0000256" key="4">
    <source>
        <dbReference type="SAM" id="SignalP"/>
    </source>
</evidence>
<dbReference type="SUPFAM" id="SSF53850">
    <property type="entry name" value="Periplasmic binding protein-like II"/>
    <property type="match status" value="1"/>
</dbReference>
<name>A0ABT7NHH0_9BURK</name>
<evidence type="ECO:0000313" key="6">
    <source>
        <dbReference type="EMBL" id="MDM0047376.1"/>
    </source>
</evidence>
<feature type="domain" description="Solute-binding protein family 3/N-terminal" evidence="5">
    <location>
        <begin position="40"/>
        <end position="271"/>
    </location>
</feature>
<organism evidence="6 7">
    <name type="scientific">Variovorax dokdonensis</name>
    <dbReference type="NCBI Taxonomy" id="344883"/>
    <lineage>
        <taxon>Bacteria</taxon>
        <taxon>Pseudomonadati</taxon>
        <taxon>Pseudomonadota</taxon>
        <taxon>Betaproteobacteria</taxon>
        <taxon>Burkholderiales</taxon>
        <taxon>Comamonadaceae</taxon>
        <taxon>Variovorax</taxon>
    </lineage>
</organism>
<dbReference type="SMART" id="SM00062">
    <property type="entry name" value="PBPb"/>
    <property type="match status" value="1"/>
</dbReference>
<evidence type="ECO:0000259" key="5">
    <source>
        <dbReference type="SMART" id="SM00062"/>
    </source>
</evidence>
<dbReference type="PANTHER" id="PTHR30085">
    <property type="entry name" value="AMINO ACID ABC TRANSPORTER PERMEASE"/>
    <property type="match status" value="1"/>
</dbReference>
<accession>A0ABT7NHH0</accession>
<keyword evidence="2" id="KW-0813">Transport</keyword>
<keyword evidence="3 4" id="KW-0732">Signal</keyword>
<dbReference type="PANTHER" id="PTHR30085:SF2">
    <property type="entry name" value="GLUTAMATE_ASPARTATE IMPORT SOLUTE-BINDING PROTEIN"/>
    <property type="match status" value="1"/>
</dbReference>
<comment type="caution">
    <text evidence="6">The sequence shown here is derived from an EMBL/GenBank/DDBJ whole genome shotgun (WGS) entry which is preliminary data.</text>
</comment>
<dbReference type="InterPro" id="IPR051455">
    <property type="entry name" value="Bact_solute-bind_prot3"/>
</dbReference>
<proteinExistence type="inferred from homology"/>
<keyword evidence="7" id="KW-1185">Reference proteome</keyword>
<dbReference type="RefSeq" id="WP_286662500.1">
    <property type="nucleotide sequence ID" value="NZ_JASZYV010000008.1"/>
</dbReference>
<evidence type="ECO:0000256" key="2">
    <source>
        <dbReference type="ARBA" id="ARBA00022448"/>
    </source>
</evidence>
<feature type="signal peptide" evidence="4">
    <location>
        <begin position="1"/>
        <end position="28"/>
    </location>
</feature>
<dbReference type="EMBL" id="JASZYV010000008">
    <property type="protein sequence ID" value="MDM0047376.1"/>
    <property type="molecule type" value="Genomic_DNA"/>
</dbReference>
<gene>
    <name evidence="6" type="ORF">QTH91_22990</name>
</gene>
<dbReference type="Proteomes" id="UP001174908">
    <property type="component" value="Unassembled WGS sequence"/>
</dbReference>
<sequence length="288" mass="30491">MKTSHGLPALVLLALVGGCATSSAPATATGAPSQIASAQVLKLGYREDARPFSFKGADGSASGYSVELCRRVAASLKTQLQLTQLNIQWVPVTAANRIQAVKDGRVDIECGSTSRTLAREQQVDFSNAIWVESSSFIATVSSGMTKVADLNRKRVGVIPGTTTEQVLQRLSARGIEPVYVTMATHTEGIAAVRAGSIDAYATDRLILAGEATSGASSGPPLRLAADDFSLETYGLMMRRDADLRLMVNRALAQTYRSGDIVQIFRDAFSPALPSPLLEATYVLGALPE</sequence>
<protein>
    <submittedName>
        <fullName evidence="6">Amino acid ABC transporter substrate-binding protein</fullName>
    </submittedName>
</protein>
<evidence type="ECO:0000256" key="1">
    <source>
        <dbReference type="ARBA" id="ARBA00010333"/>
    </source>
</evidence>
<dbReference type="InterPro" id="IPR001638">
    <property type="entry name" value="Solute-binding_3/MltF_N"/>
</dbReference>
<dbReference type="PROSITE" id="PS51257">
    <property type="entry name" value="PROKAR_LIPOPROTEIN"/>
    <property type="match status" value="1"/>
</dbReference>